<dbReference type="PROSITE" id="PS51257">
    <property type="entry name" value="PROKAR_LIPOPROTEIN"/>
    <property type="match status" value="1"/>
</dbReference>
<dbReference type="RefSeq" id="WP_059729965.1">
    <property type="nucleotide sequence ID" value="NZ_LOYH01000055.1"/>
</dbReference>
<gene>
    <name evidence="3" type="ORF">WS90_16255</name>
</gene>
<evidence type="ECO:0000313" key="3">
    <source>
        <dbReference type="EMBL" id="KVK81339.1"/>
    </source>
</evidence>
<feature type="signal peptide" evidence="2">
    <location>
        <begin position="1"/>
        <end position="24"/>
    </location>
</feature>
<feature type="chain" id="PRO_5007120129" description="Lipoprotein" evidence="2">
    <location>
        <begin position="25"/>
        <end position="212"/>
    </location>
</feature>
<feature type="region of interest" description="Disordered" evidence="1">
    <location>
        <begin position="37"/>
        <end position="65"/>
    </location>
</feature>
<dbReference type="EMBL" id="LOYH01000055">
    <property type="protein sequence ID" value="KVK81339.1"/>
    <property type="molecule type" value="Genomic_DNA"/>
</dbReference>
<evidence type="ECO:0008006" key="5">
    <source>
        <dbReference type="Google" id="ProtNLM"/>
    </source>
</evidence>
<sequence>MREKKMKMNRLCLATVIGAAVLLAGCGGGDGDGSGATATGNTSNSNNNSNNSSTGSATDTTSTDQTATFKCPSNYKSIQVTKSTIPNATMTLVTDDGVATYTFKTPQDGVVRDGTVCLGKPDPVPAGVQADVIYEIKTYGGFYEMPDRKLTLNFTSNLIPDPSPPVIELADVSSGTVTYKPAIQGSLISTPPNFSLSVYPNAPGLYVVRLKR</sequence>
<accession>A0A103ZK82</accession>
<dbReference type="Proteomes" id="UP000069001">
    <property type="component" value="Unassembled WGS sequence"/>
</dbReference>
<evidence type="ECO:0000256" key="2">
    <source>
        <dbReference type="SAM" id="SignalP"/>
    </source>
</evidence>
<dbReference type="AlphaFoldDB" id="A0A103ZK82"/>
<evidence type="ECO:0000256" key="1">
    <source>
        <dbReference type="SAM" id="MobiDB-lite"/>
    </source>
</evidence>
<proteinExistence type="predicted"/>
<protein>
    <recommendedName>
        <fullName evidence="5">Lipoprotein</fullName>
    </recommendedName>
</protein>
<reference evidence="3 4" key="1">
    <citation type="submission" date="2015-11" db="EMBL/GenBank/DDBJ databases">
        <title>Expanding the genomic diversity of Burkholderia species for the development of highly accurate diagnostics.</title>
        <authorList>
            <person name="Sahl J."/>
            <person name="Keim P."/>
            <person name="Wagner D."/>
        </authorList>
    </citation>
    <scope>NUCLEOTIDE SEQUENCE [LARGE SCALE GENOMIC DNA]</scope>
    <source>
        <strain evidence="3 4">MSMB1302</strain>
    </source>
</reference>
<keyword evidence="2" id="KW-0732">Signal</keyword>
<evidence type="ECO:0000313" key="4">
    <source>
        <dbReference type="Proteomes" id="UP000069001"/>
    </source>
</evidence>
<organism evidence="3 4">
    <name type="scientific">Burkholderia cepacia</name>
    <name type="common">Pseudomonas cepacia</name>
    <dbReference type="NCBI Taxonomy" id="292"/>
    <lineage>
        <taxon>Bacteria</taxon>
        <taxon>Pseudomonadati</taxon>
        <taxon>Pseudomonadota</taxon>
        <taxon>Betaproteobacteria</taxon>
        <taxon>Burkholderiales</taxon>
        <taxon>Burkholderiaceae</taxon>
        <taxon>Burkholderia</taxon>
        <taxon>Burkholderia cepacia complex</taxon>
    </lineage>
</organism>
<name>A0A103ZK82_BURCE</name>
<comment type="caution">
    <text evidence="3">The sequence shown here is derived from an EMBL/GenBank/DDBJ whole genome shotgun (WGS) entry which is preliminary data.</text>
</comment>